<dbReference type="GO" id="GO:0000981">
    <property type="term" value="F:DNA-binding transcription factor activity, RNA polymerase II-specific"/>
    <property type="evidence" value="ECO:0007669"/>
    <property type="project" value="InterPro"/>
</dbReference>
<evidence type="ECO:0000256" key="2">
    <source>
        <dbReference type="ARBA" id="ARBA00022723"/>
    </source>
</evidence>
<dbReference type="InterPro" id="IPR007219">
    <property type="entry name" value="XnlR_reg_dom"/>
</dbReference>
<evidence type="ECO:0000256" key="5">
    <source>
        <dbReference type="ARBA" id="ARBA00022833"/>
    </source>
</evidence>
<dbReference type="GO" id="GO:0006351">
    <property type="term" value="P:DNA-templated transcription"/>
    <property type="evidence" value="ECO:0007669"/>
    <property type="project" value="InterPro"/>
</dbReference>
<evidence type="ECO:0000256" key="4">
    <source>
        <dbReference type="ARBA" id="ARBA00022771"/>
    </source>
</evidence>
<dbReference type="SUPFAM" id="SSF57667">
    <property type="entry name" value="beta-beta-alpha zinc fingers"/>
    <property type="match status" value="1"/>
</dbReference>
<keyword evidence="5" id="KW-0862">Zinc</keyword>
<feature type="compositionally biased region" description="Basic and acidic residues" evidence="8">
    <location>
        <begin position="201"/>
        <end position="218"/>
    </location>
</feature>
<feature type="region of interest" description="Disordered" evidence="8">
    <location>
        <begin position="197"/>
        <end position="262"/>
    </location>
</feature>
<feature type="domain" description="C2H2-type" evidence="9">
    <location>
        <begin position="59"/>
        <end position="87"/>
    </location>
</feature>
<feature type="domain" description="C2H2-type" evidence="9">
    <location>
        <begin position="31"/>
        <end position="58"/>
    </location>
</feature>
<comment type="caution">
    <text evidence="10">The sequence shown here is derived from an EMBL/GenBank/DDBJ whole genome shotgun (WGS) entry which is preliminary data.</text>
</comment>
<organism evidence="10 11">
    <name type="scientific">Fusarium sarcochroum</name>
    <dbReference type="NCBI Taxonomy" id="1208366"/>
    <lineage>
        <taxon>Eukaryota</taxon>
        <taxon>Fungi</taxon>
        <taxon>Dikarya</taxon>
        <taxon>Ascomycota</taxon>
        <taxon>Pezizomycotina</taxon>
        <taxon>Sordariomycetes</taxon>
        <taxon>Hypocreomycetidae</taxon>
        <taxon>Hypocreales</taxon>
        <taxon>Nectriaceae</taxon>
        <taxon>Fusarium</taxon>
        <taxon>Fusarium lateritium species complex</taxon>
    </lineage>
</organism>
<feature type="region of interest" description="Disordered" evidence="8">
    <location>
        <begin position="1"/>
        <end position="24"/>
    </location>
</feature>
<dbReference type="EMBL" id="JABEXW010000666">
    <property type="protein sequence ID" value="KAF4959271.1"/>
    <property type="molecule type" value="Genomic_DNA"/>
</dbReference>
<evidence type="ECO:0000256" key="6">
    <source>
        <dbReference type="ARBA" id="ARBA00023242"/>
    </source>
</evidence>
<dbReference type="FunFam" id="3.30.160.60:FF:002343">
    <property type="entry name" value="Zinc finger protein 33A"/>
    <property type="match status" value="1"/>
</dbReference>
<evidence type="ECO:0000259" key="9">
    <source>
        <dbReference type="PROSITE" id="PS50157"/>
    </source>
</evidence>
<dbReference type="InterPro" id="IPR051059">
    <property type="entry name" value="VerF-like"/>
</dbReference>
<proteinExistence type="predicted"/>
<dbReference type="Gene3D" id="3.30.160.60">
    <property type="entry name" value="Classic Zinc Finger"/>
    <property type="match status" value="2"/>
</dbReference>
<dbReference type="InterPro" id="IPR013087">
    <property type="entry name" value="Znf_C2H2_type"/>
</dbReference>
<reference evidence="10" key="2">
    <citation type="submission" date="2020-05" db="EMBL/GenBank/DDBJ databases">
        <authorList>
            <person name="Kim H.-S."/>
            <person name="Proctor R.H."/>
            <person name="Brown D.W."/>
        </authorList>
    </citation>
    <scope>NUCLEOTIDE SEQUENCE</scope>
    <source>
        <strain evidence="10">NRRL 20472</strain>
    </source>
</reference>
<dbReference type="PROSITE" id="PS50157">
    <property type="entry name" value="ZINC_FINGER_C2H2_2"/>
    <property type="match status" value="2"/>
</dbReference>
<evidence type="ECO:0000256" key="8">
    <source>
        <dbReference type="SAM" id="MobiDB-lite"/>
    </source>
</evidence>
<dbReference type="GO" id="GO:0005634">
    <property type="term" value="C:nucleus"/>
    <property type="evidence" value="ECO:0007669"/>
    <property type="project" value="UniProtKB-SubCell"/>
</dbReference>
<gene>
    <name evidence="10" type="ORF">FSARC_10787</name>
</gene>
<evidence type="ECO:0000313" key="10">
    <source>
        <dbReference type="EMBL" id="KAF4959271.1"/>
    </source>
</evidence>
<dbReference type="OrthoDB" id="654211at2759"/>
<dbReference type="PANTHER" id="PTHR40626">
    <property type="entry name" value="MIP31509P"/>
    <property type="match status" value="1"/>
</dbReference>
<dbReference type="Proteomes" id="UP000622797">
    <property type="component" value="Unassembled WGS sequence"/>
</dbReference>
<dbReference type="SMART" id="SM00355">
    <property type="entry name" value="ZnF_C2H2"/>
    <property type="match status" value="2"/>
</dbReference>
<evidence type="ECO:0000256" key="3">
    <source>
        <dbReference type="ARBA" id="ARBA00022737"/>
    </source>
</evidence>
<keyword evidence="4 7" id="KW-0863">Zinc-finger</keyword>
<evidence type="ECO:0000313" key="11">
    <source>
        <dbReference type="Proteomes" id="UP000622797"/>
    </source>
</evidence>
<keyword evidence="11" id="KW-1185">Reference proteome</keyword>
<keyword evidence="2" id="KW-0479">Metal-binding</keyword>
<dbReference type="Pfam" id="PF00096">
    <property type="entry name" value="zf-C2H2"/>
    <property type="match status" value="1"/>
</dbReference>
<reference evidence="10" key="1">
    <citation type="journal article" date="2020" name="BMC Genomics">
        <title>Correction to: Identification and distribution of gene clusters required for synthesis of sphingolipid metabolism inhibitors in diverse species of the filamentous fungus Fusarium.</title>
        <authorList>
            <person name="Kim H.S."/>
            <person name="Lohmar J.M."/>
            <person name="Busman M."/>
            <person name="Brown D.W."/>
            <person name="Naumann T.A."/>
            <person name="Divon H.H."/>
            <person name="Lysoe E."/>
            <person name="Uhlig S."/>
            <person name="Proctor R.H."/>
        </authorList>
    </citation>
    <scope>NUCLEOTIDE SEQUENCE</scope>
    <source>
        <strain evidence="10">NRRL 20472</strain>
    </source>
</reference>
<protein>
    <recommendedName>
        <fullName evidence="9">C2H2-type domain-containing protein</fullName>
    </recommendedName>
</protein>
<feature type="region of interest" description="Disordered" evidence="8">
    <location>
        <begin position="81"/>
        <end position="104"/>
    </location>
</feature>
<dbReference type="Pfam" id="PF04082">
    <property type="entry name" value="Fungal_trans"/>
    <property type="match status" value="1"/>
</dbReference>
<sequence length="824" mass="92207">MTRDIALDAYDGSTSPNKRQRVGYNGGGNLRMCHICGRSFKRTEHLERHVRTHTKEKPFLCRCGASFARRDLLTRHQRIAEHEGDALSPGPVPGPGALAQSRNSSVSGEQADLAAAVSLSGLSVDPWFCARTQQAMQIPVPPTVDEQTPRPPNIDAGQFVPNFLSPQMLDSGVDFDTHFREFTSFLDGVGLSAEWSPFFGDPDRHQDPVDPELRHDENETTSPQQGAPTRAGTPFSSWLPSAPTGNRIHNYVSDTDNPRAVDPETRPFKVTEEQRSKVKASIQDFSHLLDPTFSVPSRHALTRYITSFFGGFHSHMPFIHVPTWQITEHSPELVFGIAAIGAQYCFERKVSERLFFAGKALVLERLRRDADLFGLSTISRIPTINSTERGDRANNDADKESSVETIRALITLMGFATWEPKAAMVQESFVLQGILTQVLRNAGLEDVDEPVSSTPANHPNDSNALWHEWRTWAKQESCRRSKLIGFSFLHTHSIAYNVYPTLRSNEVGLRLPCSTKEWQAPNATVWCAAAKEVQEPQLFFREALSLLLKNKNESAPLLPIPTPLGNYVLLHGLLQRIHIVRDLSLPITSSSAVLPSEEVEKLERGLRSWTSCWQQAPESTLDPNNENGPIPFTSSSLLALAYVRIYLHLGPYRQLETRDPQRIAEAIASSPDIERSDGVIAALLYAAHMLGIPVRLGVDRVARSQAFFWSVRHSLSGLDCAVLLSKWLSKLSETVSENPLSDSEDRILHWVRCIVEEAYTVVDFEQGYDQEVSNLLDFTDPGNLCLAVLKIWAHFFKSNTQWPFINIIGVGLEKYREILIQKKV</sequence>
<dbReference type="InterPro" id="IPR036236">
    <property type="entry name" value="Znf_C2H2_sf"/>
</dbReference>
<name>A0A8H4TJX7_9HYPO</name>
<dbReference type="GO" id="GO:0000978">
    <property type="term" value="F:RNA polymerase II cis-regulatory region sequence-specific DNA binding"/>
    <property type="evidence" value="ECO:0007669"/>
    <property type="project" value="InterPro"/>
</dbReference>
<dbReference type="GO" id="GO:0000785">
    <property type="term" value="C:chromatin"/>
    <property type="evidence" value="ECO:0007669"/>
    <property type="project" value="TreeGrafter"/>
</dbReference>
<evidence type="ECO:0000256" key="1">
    <source>
        <dbReference type="ARBA" id="ARBA00004123"/>
    </source>
</evidence>
<dbReference type="PROSITE" id="PS00028">
    <property type="entry name" value="ZINC_FINGER_C2H2_1"/>
    <property type="match status" value="1"/>
</dbReference>
<dbReference type="AlphaFoldDB" id="A0A8H4TJX7"/>
<keyword evidence="3" id="KW-0677">Repeat</keyword>
<dbReference type="GO" id="GO:0008270">
    <property type="term" value="F:zinc ion binding"/>
    <property type="evidence" value="ECO:0007669"/>
    <property type="project" value="UniProtKB-KW"/>
</dbReference>
<evidence type="ECO:0000256" key="7">
    <source>
        <dbReference type="PROSITE-ProRule" id="PRU00042"/>
    </source>
</evidence>
<dbReference type="PANTHER" id="PTHR40626:SF10">
    <property type="entry name" value="C2H2-TYPE DOMAIN-CONTAINING PROTEIN"/>
    <property type="match status" value="1"/>
</dbReference>
<dbReference type="CDD" id="cd12148">
    <property type="entry name" value="fungal_TF_MHR"/>
    <property type="match status" value="1"/>
</dbReference>
<accession>A0A8H4TJX7</accession>
<comment type="subcellular location">
    <subcellularLocation>
        <location evidence="1">Nucleus</location>
    </subcellularLocation>
</comment>
<keyword evidence="6" id="KW-0539">Nucleus</keyword>